<protein>
    <recommendedName>
        <fullName evidence="10">NAD(P)(+)--arginine ADP-ribosyltransferase</fullName>
    </recommendedName>
</protein>
<feature type="repeat" description="TPR" evidence="3">
    <location>
        <begin position="804"/>
        <end position="837"/>
    </location>
</feature>
<dbReference type="Gene3D" id="3.90.176.10">
    <property type="entry name" value="Toxin ADP-ribosyltransferase, Chain A, domain 1"/>
    <property type="match status" value="1"/>
</dbReference>
<dbReference type="AlphaFoldDB" id="A0A815JSC6"/>
<keyword evidence="9" id="KW-1185">Reference proteome</keyword>
<dbReference type="SUPFAM" id="SSF48452">
    <property type="entry name" value="TPR-like"/>
    <property type="match status" value="3"/>
</dbReference>
<evidence type="ECO:0000313" key="6">
    <source>
        <dbReference type="EMBL" id="CAF1385358.1"/>
    </source>
</evidence>
<feature type="repeat" description="TPR" evidence="3">
    <location>
        <begin position="929"/>
        <end position="962"/>
    </location>
</feature>
<dbReference type="PANTHER" id="PTHR45641">
    <property type="entry name" value="TETRATRICOPEPTIDE REPEAT PROTEIN (AFU_ORTHOLOGUE AFUA_6G03870)"/>
    <property type="match status" value="1"/>
</dbReference>
<dbReference type="Pfam" id="PF13181">
    <property type="entry name" value="TPR_8"/>
    <property type="match status" value="1"/>
</dbReference>
<evidence type="ECO:0000256" key="3">
    <source>
        <dbReference type="PROSITE-ProRule" id="PRU00339"/>
    </source>
</evidence>
<name>A0A815JSC6_9BILA</name>
<evidence type="ECO:0000256" key="2">
    <source>
        <dbReference type="ARBA" id="ARBA00022803"/>
    </source>
</evidence>
<accession>A0A815JSC6</accession>
<evidence type="ECO:0000256" key="1">
    <source>
        <dbReference type="ARBA" id="ARBA00022737"/>
    </source>
</evidence>
<dbReference type="Pfam" id="PF13374">
    <property type="entry name" value="TPR_10"/>
    <property type="match status" value="1"/>
</dbReference>
<sequence length="1197" mass="138797">MIYLHHFDSNFQTETIHRRNDTFTSLQDVNASLRALSSPLPPSELSKIVYNTDIETTLDYVINLTSSVTDREPHNEIMEDFIVIWLDANIEQKDKLFDTRSRLSSIIHYIKTFRNIDDFMEYISTVKIEKIFLITSGSLGEQAVPLLENMQQILFIYIFCFAISEHKIWARKYSKIVGVYNDQNLLIDQLKNDVTCTSKLLTPMSVFSVDETGHSIQDLSEERINFLWFQLLIDILIHVSNTDDQFSKSESKKELIQKCRYHYKNNFTELKKIDEFTQQYLPSKVIYWYTRDCFMYRLLNKAFRTQDITMILKFRFFISDLYEKLYQMHKNYIQTLPMNNIVLYRGQHMFKTELKKLENSVGGFISMTTFLSTTTSSELALSFATDHPFAASVLFEFDIDVRHMDKAPFADIHQESEMKEENEVLLCVGSIFQIKSVELYTNDLWYISLKSCDEKNIQCKELVDYWKILDIKNPHLANMCTLGDIMMNMGDYEKAKICFKMHMTQTITNDQTGRRSIIVFYHPETQKALIGMATACLCQDDYVNALVNYAHALKIQLLSAGDVLAIIKLYDQIGYVYQLSGDYHSASYYYLQVLEKVNETYSTDQIEHAIAHVHLGKNFYHLEEYENALFEFKTTIEICSKLVQKQVLIYAYMGMANVNVKVHDYASALENVNLALNLLEIEASTTNDSHMLANFYRKAADIYAKLNENELAMLTYKRSLESALNIYSSNHPIVRNLHLRIAQQCLTWIKTDHSQAEYHIEKAADIYLHWKAPKLNECHSSTDKITMTDIDNSIVTNTIGADVTSQYLKLGIGYEEISDYDRALTCYTKALDILSKHVLVSDPEFVILSYTIARIYDRKNCHAEAFKLIIKTLTIRPECAQEYYPEVSILCNRFDKLQTRNPCELALKECEQILQLFLRYLPADNLASAIMFSNIGILHCDQNNYSRALESFEKALAITLNRVTPPITSVASIYYSIAVVHFKQKNYTKAVEIFNRVLEIYIMTLPSNDINLANLYNYIGKTYSFMRRYKDALPNCQKALRIFQEHVGNKHADTEEMFIRKLILCLKLEIYHRNPNVKVESKVICSNRYSKNTMFSYRTTPEDLVRIRTGLVWGSNSDSDSDHELDDDNNNNNNDSSAYSSTDEEVPNEIAVPLNAFRAYKDRYVRKQLHVERLGNSALKSGTNIITASKELSIKEK</sequence>
<dbReference type="EMBL" id="CAJOBC010082069">
    <property type="protein sequence ID" value="CAF4280446.1"/>
    <property type="molecule type" value="Genomic_DNA"/>
</dbReference>
<dbReference type="EMBL" id="CAJNOQ010016668">
    <property type="protein sequence ID" value="CAF1385358.1"/>
    <property type="molecule type" value="Genomic_DNA"/>
</dbReference>
<dbReference type="Proteomes" id="UP000663829">
    <property type="component" value="Unassembled WGS sequence"/>
</dbReference>
<comment type="caution">
    <text evidence="6">The sequence shown here is derived from an EMBL/GenBank/DDBJ whole genome shotgun (WGS) entry which is preliminary data.</text>
</comment>
<evidence type="ECO:0000313" key="9">
    <source>
        <dbReference type="Proteomes" id="UP000663829"/>
    </source>
</evidence>
<feature type="compositionally biased region" description="Acidic residues" evidence="4">
    <location>
        <begin position="1119"/>
        <end position="1129"/>
    </location>
</feature>
<evidence type="ECO:0000256" key="4">
    <source>
        <dbReference type="SAM" id="MobiDB-lite"/>
    </source>
</evidence>
<dbReference type="PROSITE" id="PS51996">
    <property type="entry name" value="TR_MART"/>
    <property type="match status" value="1"/>
</dbReference>
<dbReference type="InterPro" id="IPR011990">
    <property type="entry name" value="TPR-like_helical_dom_sf"/>
</dbReference>
<proteinExistence type="predicted"/>
<evidence type="ECO:0008006" key="10">
    <source>
        <dbReference type="Google" id="ProtNLM"/>
    </source>
</evidence>
<dbReference type="EMBL" id="CAJNOK010007908">
    <property type="protein sequence ID" value="CAF1048341.1"/>
    <property type="molecule type" value="Genomic_DNA"/>
</dbReference>
<dbReference type="SMART" id="SM00028">
    <property type="entry name" value="TPR"/>
    <property type="match status" value="10"/>
</dbReference>
<dbReference type="SUPFAM" id="SSF56399">
    <property type="entry name" value="ADP-ribosylation"/>
    <property type="match status" value="1"/>
</dbReference>
<dbReference type="Proteomes" id="UP000682733">
    <property type="component" value="Unassembled WGS sequence"/>
</dbReference>
<dbReference type="EMBL" id="CAJOBA010007921">
    <property type="protein sequence ID" value="CAF3815972.1"/>
    <property type="molecule type" value="Genomic_DNA"/>
</dbReference>
<dbReference type="Pfam" id="PF13424">
    <property type="entry name" value="TPR_12"/>
    <property type="match status" value="1"/>
</dbReference>
<dbReference type="OrthoDB" id="9991614at2759"/>
<keyword evidence="2 3" id="KW-0802">TPR repeat</keyword>
<dbReference type="Gene3D" id="1.25.40.10">
    <property type="entry name" value="Tetratricopeptide repeat domain"/>
    <property type="match status" value="3"/>
</dbReference>
<evidence type="ECO:0000313" key="7">
    <source>
        <dbReference type="EMBL" id="CAF3815972.1"/>
    </source>
</evidence>
<feature type="repeat" description="TPR" evidence="3">
    <location>
        <begin position="971"/>
        <end position="1004"/>
    </location>
</feature>
<evidence type="ECO:0000313" key="5">
    <source>
        <dbReference type="EMBL" id="CAF1048341.1"/>
    </source>
</evidence>
<keyword evidence="1" id="KW-0677">Repeat</keyword>
<dbReference type="Proteomes" id="UP000681722">
    <property type="component" value="Unassembled WGS sequence"/>
</dbReference>
<feature type="repeat" description="TPR" evidence="3">
    <location>
        <begin position="1013"/>
        <end position="1046"/>
    </location>
</feature>
<reference evidence="6" key="1">
    <citation type="submission" date="2021-02" db="EMBL/GenBank/DDBJ databases">
        <authorList>
            <person name="Nowell W R."/>
        </authorList>
    </citation>
    <scope>NUCLEOTIDE SEQUENCE</scope>
</reference>
<evidence type="ECO:0000313" key="8">
    <source>
        <dbReference type="EMBL" id="CAF4280446.1"/>
    </source>
</evidence>
<dbReference type="InterPro" id="IPR019734">
    <property type="entry name" value="TPR_rpt"/>
</dbReference>
<feature type="region of interest" description="Disordered" evidence="4">
    <location>
        <begin position="1116"/>
        <end position="1145"/>
    </location>
</feature>
<feature type="compositionally biased region" description="Low complexity" evidence="4">
    <location>
        <begin position="1130"/>
        <end position="1141"/>
    </location>
</feature>
<dbReference type="PROSITE" id="PS50005">
    <property type="entry name" value="TPR"/>
    <property type="match status" value="4"/>
</dbReference>
<dbReference type="PANTHER" id="PTHR45641:SF19">
    <property type="entry name" value="NEPHROCYSTIN-3"/>
    <property type="match status" value="1"/>
</dbReference>
<organism evidence="6 9">
    <name type="scientific">Didymodactylos carnosus</name>
    <dbReference type="NCBI Taxonomy" id="1234261"/>
    <lineage>
        <taxon>Eukaryota</taxon>
        <taxon>Metazoa</taxon>
        <taxon>Spiralia</taxon>
        <taxon>Gnathifera</taxon>
        <taxon>Rotifera</taxon>
        <taxon>Eurotatoria</taxon>
        <taxon>Bdelloidea</taxon>
        <taxon>Philodinida</taxon>
        <taxon>Philodinidae</taxon>
        <taxon>Didymodactylos</taxon>
    </lineage>
</organism>
<dbReference type="Proteomes" id="UP000677228">
    <property type="component" value="Unassembled WGS sequence"/>
</dbReference>
<gene>
    <name evidence="6" type="ORF">GPM918_LOCUS32532</name>
    <name evidence="5" type="ORF">OVA965_LOCUS16839</name>
    <name evidence="8" type="ORF">SRO942_LOCUS33201</name>
    <name evidence="7" type="ORF">TMI583_LOCUS16851</name>
</gene>